<feature type="chain" id="PRO_5003191846" description="C-type lectin domain-containing protein" evidence="2">
    <location>
        <begin position="17"/>
        <end position="676"/>
    </location>
</feature>
<dbReference type="InterPro" id="IPR050111">
    <property type="entry name" value="C-type_lectin/snaclec_domain"/>
</dbReference>
<dbReference type="PANTHER" id="PTHR22803">
    <property type="entry name" value="MANNOSE, PHOSPHOLIPASE, LECTIN RECEPTOR RELATED"/>
    <property type="match status" value="1"/>
</dbReference>
<dbReference type="CDD" id="cd00037">
    <property type="entry name" value="CLECT"/>
    <property type="match status" value="2"/>
</dbReference>
<keyword evidence="1" id="KW-0175">Coiled coil</keyword>
<dbReference type="EMBL" id="FN653398">
    <property type="protein sequence ID" value="CBY14996.1"/>
    <property type="molecule type" value="Genomic_DNA"/>
</dbReference>
<dbReference type="PROSITE" id="PS50041">
    <property type="entry name" value="C_TYPE_LECTIN_2"/>
    <property type="match status" value="2"/>
</dbReference>
<reference evidence="4" key="1">
    <citation type="journal article" date="2010" name="Science">
        <title>Plasticity of animal genome architecture unmasked by rapid evolution of a pelagic tunicate.</title>
        <authorList>
            <person name="Denoeud F."/>
            <person name="Henriet S."/>
            <person name="Mungpakdee S."/>
            <person name="Aury J.M."/>
            <person name="Da Silva C."/>
            <person name="Brinkmann H."/>
            <person name="Mikhaleva J."/>
            <person name="Olsen L.C."/>
            <person name="Jubin C."/>
            <person name="Canestro C."/>
            <person name="Bouquet J.M."/>
            <person name="Danks G."/>
            <person name="Poulain J."/>
            <person name="Campsteijn C."/>
            <person name="Adamski M."/>
            <person name="Cross I."/>
            <person name="Yadetie F."/>
            <person name="Muffato M."/>
            <person name="Louis A."/>
            <person name="Butcher S."/>
            <person name="Tsagkogeorga G."/>
            <person name="Konrad A."/>
            <person name="Singh S."/>
            <person name="Jensen M.F."/>
            <person name="Cong E.H."/>
            <person name="Eikeseth-Otteraa H."/>
            <person name="Noel B."/>
            <person name="Anthouard V."/>
            <person name="Porcel B.M."/>
            <person name="Kachouri-Lafond R."/>
            <person name="Nishino A."/>
            <person name="Ugolini M."/>
            <person name="Chourrout P."/>
            <person name="Nishida H."/>
            <person name="Aasland R."/>
            <person name="Huzurbazar S."/>
            <person name="Westhof E."/>
            <person name="Delsuc F."/>
            <person name="Lehrach H."/>
            <person name="Reinhardt R."/>
            <person name="Weissenbach J."/>
            <person name="Roy S.W."/>
            <person name="Artiguenave F."/>
            <person name="Postlethwait J.H."/>
            <person name="Manak J.R."/>
            <person name="Thompson E.M."/>
            <person name="Jaillon O."/>
            <person name="Du Pasquier L."/>
            <person name="Boudinot P."/>
            <person name="Liberles D.A."/>
            <person name="Volff J.N."/>
            <person name="Philippe H."/>
            <person name="Lenhard B."/>
            <person name="Roest Crollius H."/>
            <person name="Wincker P."/>
            <person name="Chourrout D."/>
        </authorList>
    </citation>
    <scope>NUCLEOTIDE SEQUENCE [LARGE SCALE GENOMIC DNA]</scope>
</reference>
<evidence type="ECO:0000313" key="5">
    <source>
        <dbReference type="Proteomes" id="UP000001307"/>
    </source>
</evidence>
<dbReference type="InterPro" id="IPR016186">
    <property type="entry name" value="C-type_lectin-like/link_sf"/>
</dbReference>
<accession>E4XZD6</accession>
<gene>
    <name evidence="4" type="ORF">GSOID_T00010098001</name>
</gene>
<dbReference type="Proteomes" id="UP000001307">
    <property type="component" value="Unassembled WGS sequence"/>
</dbReference>
<dbReference type="InParanoid" id="E4XZD6"/>
<keyword evidence="5" id="KW-1185">Reference proteome</keyword>
<evidence type="ECO:0000256" key="2">
    <source>
        <dbReference type="SAM" id="SignalP"/>
    </source>
</evidence>
<dbReference type="SUPFAM" id="SSF56436">
    <property type="entry name" value="C-type lectin-like"/>
    <property type="match status" value="3"/>
</dbReference>
<dbReference type="Gene3D" id="3.10.100.10">
    <property type="entry name" value="Mannose-Binding Protein A, subunit A"/>
    <property type="match status" value="3"/>
</dbReference>
<evidence type="ECO:0000256" key="1">
    <source>
        <dbReference type="SAM" id="Coils"/>
    </source>
</evidence>
<dbReference type="SMART" id="SM00034">
    <property type="entry name" value="CLECT"/>
    <property type="match status" value="2"/>
</dbReference>
<name>E4XZD6_OIKDI</name>
<dbReference type="InterPro" id="IPR016187">
    <property type="entry name" value="CTDL_fold"/>
</dbReference>
<dbReference type="AlphaFoldDB" id="E4XZD6"/>
<dbReference type="OrthoDB" id="441660at2759"/>
<dbReference type="InterPro" id="IPR001304">
    <property type="entry name" value="C-type_lectin-like"/>
</dbReference>
<protein>
    <recommendedName>
        <fullName evidence="3">C-type lectin domain-containing protein</fullName>
    </recommendedName>
</protein>
<feature type="domain" description="C-type lectin" evidence="3">
    <location>
        <begin position="400"/>
        <end position="540"/>
    </location>
</feature>
<proteinExistence type="predicted"/>
<organism evidence="4">
    <name type="scientific">Oikopleura dioica</name>
    <name type="common">Tunicate</name>
    <dbReference type="NCBI Taxonomy" id="34765"/>
    <lineage>
        <taxon>Eukaryota</taxon>
        <taxon>Metazoa</taxon>
        <taxon>Chordata</taxon>
        <taxon>Tunicata</taxon>
        <taxon>Appendicularia</taxon>
        <taxon>Copelata</taxon>
        <taxon>Oikopleuridae</taxon>
        <taxon>Oikopleura</taxon>
    </lineage>
</organism>
<keyword evidence="2" id="KW-0732">Signal</keyword>
<dbReference type="Gene3D" id="2.120.10.80">
    <property type="entry name" value="Kelch-type beta propeller"/>
    <property type="match status" value="1"/>
</dbReference>
<dbReference type="Pfam" id="PF00059">
    <property type="entry name" value="Lectin_C"/>
    <property type="match status" value="2"/>
</dbReference>
<feature type="signal peptide" evidence="2">
    <location>
        <begin position="1"/>
        <end position="16"/>
    </location>
</feature>
<dbReference type="InterPro" id="IPR015915">
    <property type="entry name" value="Kelch-typ_b-propeller"/>
</dbReference>
<evidence type="ECO:0000313" key="4">
    <source>
        <dbReference type="EMBL" id="CBY14996.1"/>
    </source>
</evidence>
<evidence type="ECO:0000259" key="3">
    <source>
        <dbReference type="PROSITE" id="PS50041"/>
    </source>
</evidence>
<sequence>MNFVIFGIILIEFCSAWRCVREKTRIKKLLWENGELRIERNQLKDEKERFWNENFGEIEELNAQKNELKKEIEKLNAKLEDALKTTSTSASSISTTGSTSLTTTSPPITPNDAFILVITFLADESYLQNGDGSSQISAKINAPRNDYASEAAHALVNGKLHIFGGYSDRTKIARLDDCTLNELTVRLNEERNRGHAALSIENGKKALICFGWSGREIRKTCEIFDGSTTVSTFASDWTHRYGGLGLYKNQPTSVGCYDEKPTLKWTINLPFHHAFVTSLVDSDVWIGVVSDSDIGKHFQWANSEPLLYAQWRLLHPTHHEIGPNQDKVATVLHPYYKAGDDYAMIPAVSSIFPGDWEDVAGGVTNTQYSVCSIPASSSLSNKGSYPDKYKLNCPPTYQPYISACYKVITTQILSYNEADEFCKNEGINNNWNENRTAHLASIWNHYEDSFLYSQVFEAFGQQLDAYQSIWFGLSVNGDENNPAFVWDDNFPVDYTNWAAHQPAIQKGDNCGYIDHFMDFPKTWEWKMSNNCESKRNFICKLDKYTITAPDNDAPAHLGSPVECENGWNSLDGGLDCFKTFGKEVIYAEARRSCLSMDSSVASIHDLTINLFVKSLLSTDTSAHLKSAWIGAERTKTGAWKWMDGSNFVFSNFVTDNSDDGNAIIGVEWTLGISGLK</sequence>
<feature type="coiled-coil region" evidence="1">
    <location>
        <begin position="26"/>
        <end position="85"/>
    </location>
</feature>
<feature type="domain" description="C-type lectin" evidence="3">
    <location>
        <begin position="576"/>
        <end position="668"/>
    </location>
</feature>